<dbReference type="PANTHER" id="PTHR46384">
    <property type="entry name" value="MOTILE SPERM DOMAIN-CONTAINING PROTEIN 2"/>
    <property type="match status" value="1"/>
</dbReference>
<dbReference type="GO" id="GO:0140284">
    <property type="term" value="C:endoplasmic reticulum-endosome membrane contact site"/>
    <property type="evidence" value="ECO:0007669"/>
    <property type="project" value="TreeGrafter"/>
</dbReference>
<dbReference type="InterPro" id="IPR001251">
    <property type="entry name" value="CRAL-TRIO_dom"/>
</dbReference>
<dbReference type="Gene3D" id="3.40.525.10">
    <property type="entry name" value="CRAL-TRIO lipid binding domain"/>
    <property type="match status" value="1"/>
</dbReference>
<reference evidence="2" key="2">
    <citation type="journal article" date="2022" name="Res Sq">
        <title>Comparative Genomics Reveals Insights into the Divergent Evolution of Astigmatic Mites and Household Pest Adaptations.</title>
        <authorList>
            <person name="Xiong Q."/>
            <person name="Wan A.T.-Y."/>
            <person name="Liu X.-Y."/>
            <person name="Fung C.S.-H."/>
            <person name="Xiao X."/>
            <person name="Malainual N."/>
            <person name="Hou J."/>
            <person name="Wang L."/>
            <person name="Wang M."/>
            <person name="Yang K."/>
            <person name="Cui Y."/>
            <person name="Leung E."/>
            <person name="Nong W."/>
            <person name="Shin S.-K."/>
            <person name="Au S."/>
            <person name="Jeong K.Y."/>
            <person name="Chew F.T."/>
            <person name="Hui J."/>
            <person name="Leung T.F."/>
            <person name="Tungtrongchitr A."/>
            <person name="Zhong N."/>
            <person name="Liu Z."/>
            <person name="Tsui S."/>
        </authorList>
    </citation>
    <scope>NUCLEOTIDE SEQUENCE</scope>
    <source>
        <strain evidence="2">Derf</strain>
        <tissue evidence="2">Whole organism</tissue>
    </source>
</reference>
<reference evidence="2" key="1">
    <citation type="submission" date="2013-05" db="EMBL/GenBank/DDBJ databases">
        <authorList>
            <person name="Yim A.K.Y."/>
            <person name="Chan T.F."/>
            <person name="Ji K.M."/>
            <person name="Liu X.Y."/>
            <person name="Zhou J.W."/>
            <person name="Li R.Q."/>
            <person name="Yang K.Y."/>
            <person name="Li J."/>
            <person name="Li M."/>
            <person name="Law P.T.W."/>
            <person name="Wu Y.L."/>
            <person name="Cai Z.L."/>
            <person name="Qin H."/>
            <person name="Bao Y."/>
            <person name="Leung R.K.K."/>
            <person name="Ng P.K.S."/>
            <person name="Zou J."/>
            <person name="Zhong X.J."/>
            <person name="Ran P.X."/>
            <person name="Zhong N.S."/>
            <person name="Liu Z.G."/>
            <person name="Tsui S.K.W."/>
        </authorList>
    </citation>
    <scope>NUCLEOTIDE SEQUENCE</scope>
    <source>
        <strain evidence="2">Derf</strain>
        <tissue evidence="2">Whole organism</tissue>
    </source>
</reference>
<dbReference type="Pfam" id="PF00650">
    <property type="entry name" value="CRAL_TRIO"/>
    <property type="match status" value="1"/>
</dbReference>
<dbReference type="GO" id="GO:0012505">
    <property type="term" value="C:endomembrane system"/>
    <property type="evidence" value="ECO:0007669"/>
    <property type="project" value="TreeGrafter"/>
</dbReference>
<keyword evidence="3" id="KW-1185">Reference proteome</keyword>
<dbReference type="EMBL" id="ASGP02000005">
    <property type="protein sequence ID" value="KAH9506536.1"/>
    <property type="molecule type" value="Genomic_DNA"/>
</dbReference>
<dbReference type="SUPFAM" id="SSF52087">
    <property type="entry name" value="CRAL/TRIO domain"/>
    <property type="match status" value="1"/>
</dbReference>
<comment type="caution">
    <text evidence="2">The sequence shown here is derived from an EMBL/GenBank/DDBJ whole genome shotgun (WGS) entry which is preliminary data.</text>
</comment>
<dbReference type="InterPro" id="IPR053012">
    <property type="entry name" value="ER-organelle_contact"/>
</dbReference>
<dbReference type="AlphaFoldDB" id="A0A922HSP4"/>
<dbReference type="InterPro" id="IPR036865">
    <property type="entry name" value="CRAL-TRIO_dom_sf"/>
</dbReference>
<proteinExistence type="predicted"/>
<name>A0A922HSP4_DERFA</name>
<evidence type="ECO:0000313" key="2">
    <source>
        <dbReference type="EMBL" id="KAH9506536.1"/>
    </source>
</evidence>
<dbReference type="InterPro" id="IPR036273">
    <property type="entry name" value="CRAL/TRIO_N_dom_sf"/>
</dbReference>
<sequence length="303" mass="35889">MVPSPESIEQKIQQVRSIILEQYEHNEELYHEKDIEYVRTDDWAVERFIRRGKTVEKSSQLLDNVLKFRLEMDMPELKCTYFPRELFKIGFIFNGGYDRQGNGVVFQRCRFYRKIKELDQRIKQFICFQMEIMDKKTSGRGMAIIVDLKSIGLNNLDIDYALWGITQLISCCPAGLNYIMLYNFSWIVASIWNKLKKIIPADIEKMFKFCNDDEIFQYIDRDNVPKYLGGNSSIDPHHVPDECLTLHDYGQQYNWSEKDVDHVMKLWKPFLDKADEEIRKFEDSNGIPILSKRSDCTSWRIDA</sequence>
<dbReference type="PANTHER" id="PTHR46384:SF1">
    <property type="entry name" value="MOTILE SPERM DOMAIN-CONTAINING PROTEIN 2"/>
    <property type="match status" value="1"/>
</dbReference>
<accession>A0A922HSP4</accession>
<dbReference type="CDD" id="cd00170">
    <property type="entry name" value="SEC14"/>
    <property type="match status" value="1"/>
</dbReference>
<evidence type="ECO:0000259" key="1">
    <source>
        <dbReference type="PROSITE" id="PS50191"/>
    </source>
</evidence>
<gene>
    <name evidence="2" type="primary">MOSPD2_7</name>
    <name evidence="2" type="ORF">DERF_011261</name>
</gene>
<feature type="domain" description="CRAL-TRIO" evidence="1">
    <location>
        <begin position="74"/>
        <end position="236"/>
    </location>
</feature>
<dbReference type="SMART" id="SM00516">
    <property type="entry name" value="SEC14"/>
    <property type="match status" value="1"/>
</dbReference>
<dbReference type="SUPFAM" id="SSF46938">
    <property type="entry name" value="CRAL/TRIO N-terminal domain"/>
    <property type="match status" value="1"/>
</dbReference>
<dbReference type="PROSITE" id="PS50191">
    <property type="entry name" value="CRAL_TRIO"/>
    <property type="match status" value="1"/>
</dbReference>
<evidence type="ECO:0000313" key="3">
    <source>
        <dbReference type="Proteomes" id="UP000790347"/>
    </source>
</evidence>
<protein>
    <submittedName>
        <fullName evidence="2">Motile sperm domain-containing protein 2</fullName>
    </submittedName>
</protein>
<organism evidence="2 3">
    <name type="scientific">Dermatophagoides farinae</name>
    <name type="common">American house dust mite</name>
    <dbReference type="NCBI Taxonomy" id="6954"/>
    <lineage>
        <taxon>Eukaryota</taxon>
        <taxon>Metazoa</taxon>
        <taxon>Ecdysozoa</taxon>
        <taxon>Arthropoda</taxon>
        <taxon>Chelicerata</taxon>
        <taxon>Arachnida</taxon>
        <taxon>Acari</taxon>
        <taxon>Acariformes</taxon>
        <taxon>Sarcoptiformes</taxon>
        <taxon>Astigmata</taxon>
        <taxon>Psoroptidia</taxon>
        <taxon>Analgoidea</taxon>
        <taxon>Pyroglyphidae</taxon>
        <taxon>Dermatophagoidinae</taxon>
        <taxon>Dermatophagoides</taxon>
    </lineage>
</organism>
<dbReference type="Proteomes" id="UP000790347">
    <property type="component" value="Unassembled WGS sequence"/>
</dbReference>